<evidence type="ECO:0000313" key="1">
    <source>
        <dbReference type="EMBL" id="QTA78129.1"/>
    </source>
</evidence>
<protein>
    <submittedName>
        <fullName evidence="1">Uncharacterized protein</fullName>
    </submittedName>
</protein>
<keyword evidence="2" id="KW-1185">Reference proteome</keyword>
<reference evidence="1" key="1">
    <citation type="journal article" date="2021" name="Microb. Physiol.">
        <title>Proteogenomic Insights into the Physiology of Marine, Sulfate-Reducing, Filamentous Desulfonema limicola and Desulfonema magnum.</title>
        <authorList>
            <person name="Schnaars V."/>
            <person name="Wohlbrand L."/>
            <person name="Scheve S."/>
            <person name="Hinrichs C."/>
            <person name="Reinhardt R."/>
            <person name="Rabus R."/>
        </authorList>
    </citation>
    <scope>NUCLEOTIDE SEQUENCE</scope>
    <source>
        <strain evidence="1">5ac10</strain>
    </source>
</reference>
<dbReference type="EMBL" id="CP061799">
    <property type="protein sequence ID" value="QTA78129.1"/>
    <property type="molecule type" value="Genomic_DNA"/>
</dbReference>
<accession>A0A975B3J3</accession>
<dbReference type="Proteomes" id="UP000663720">
    <property type="component" value="Chromosome"/>
</dbReference>
<dbReference type="KEGG" id="dli:dnl_03430"/>
<dbReference type="RefSeq" id="WP_207690026.1">
    <property type="nucleotide sequence ID" value="NZ_CP061799.1"/>
</dbReference>
<proteinExistence type="predicted"/>
<name>A0A975B3J3_9BACT</name>
<evidence type="ECO:0000313" key="2">
    <source>
        <dbReference type="Proteomes" id="UP000663720"/>
    </source>
</evidence>
<gene>
    <name evidence="1" type="ORF">dnl_03430</name>
</gene>
<dbReference type="AlphaFoldDB" id="A0A975B3J3"/>
<sequence length="117" mass="13950">MYKLSPEEAEARKKSVFDAMGPRRQKFIINKVGYDKWDPFQEPKDPIDIRKDKSNRTTQMLVRDFLHSKDIKDYSNAYGSGVLEICLGLINNEDRYLAMYEFSCWYQELLKRENIEK</sequence>
<organism evidence="1 2">
    <name type="scientific">Desulfonema limicola</name>
    <dbReference type="NCBI Taxonomy" id="45656"/>
    <lineage>
        <taxon>Bacteria</taxon>
        <taxon>Pseudomonadati</taxon>
        <taxon>Thermodesulfobacteriota</taxon>
        <taxon>Desulfobacteria</taxon>
        <taxon>Desulfobacterales</taxon>
        <taxon>Desulfococcaceae</taxon>
        <taxon>Desulfonema</taxon>
    </lineage>
</organism>